<dbReference type="SMART" id="SM01080">
    <property type="entry name" value="CHASE2"/>
    <property type="match status" value="1"/>
</dbReference>
<dbReference type="Pfam" id="PF05226">
    <property type="entry name" value="CHASE2"/>
    <property type="match status" value="1"/>
</dbReference>
<keyword evidence="4" id="KW-1185">Reference proteome</keyword>
<dbReference type="PANTHER" id="PTHR43081">
    <property type="entry name" value="ADENYLATE CYCLASE, TERMINAL-DIFFERENTIATION SPECIFIC-RELATED"/>
    <property type="match status" value="1"/>
</dbReference>
<dbReference type="InterPro" id="IPR007890">
    <property type="entry name" value="CHASE2"/>
</dbReference>
<dbReference type="CDD" id="cd07302">
    <property type="entry name" value="CHD"/>
    <property type="match status" value="1"/>
</dbReference>
<feature type="domain" description="Guanylate cyclase" evidence="2">
    <location>
        <begin position="477"/>
        <end position="613"/>
    </location>
</feature>
<reference evidence="3 4" key="1">
    <citation type="journal article" date="2014" name="Int. J. Syst. Evol. Microbiol.">
        <title>Complete genome sequence of Corynebacterium casei LMG S-19264T (=DSM 44701T), isolated from a smear-ripened cheese.</title>
        <authorList>
            <consortium name="US DOE Joint Genome Institute (JGI-PGF)"/>
            <person name="Walter F."/>
            <person name="Albersmeier A."/>
            <person name="Kalinowski J."/>
            <person name="Ruckert C."/>
        </authorList>
    </citation>
    <scope>NUCLEOTIDE SEQUENCE [LARGE SCALE GENOMIC DNA]</scope>
    <source>
        <strain evidence="3 4">KCTC 23968</strain>
    </source>
</reference>
<dbReference type="InterPro" id="IPR001054">
    <property type="entry name" value="A/G_cyclase"/>
</dbReference>
<dbReference type="PANTHER" id="PTHR43081:SF1">
    <property type="entry name" value="ADENYLATE CYCLASE, TERMINAL-DIFFERENTIATION SPECIFIC"/>
    <property type="match status" value="1"/>
</dbReference>
<dbReference type="GO" id="GO:0035556">
    <property type="term" value="P:intracellular signal transduction"/>
    <property type="evidence" value="ECO:0007669"/>
    <property type="project" value="InterPro"/>
</dbReference>
<comment type="caution">
    <text evidence="3">The sequence shown here is derived from an EMBL/GenBank/DDBJ whole genome shotgun (WGS) entry which is preliminary data.</text>
</comment>
<evidence type="ECO:0000256" key="1">
    <source>
        <dbReference type="SAM" id="Phobius"/>
    </source>
</evidence>
<feature type="transmembrane region" description="Helical" evidence="1">
    <location>
        <begin position="387"/>
        <end position="406"/>
    </location>
</feature>
<dbReference type="GO" id="GO:0006171">
    <property type="term" value="P:cAMP biosynthetic process"/>
    <property type="evidence" value="ECO:0007669"/>
    <property type="project" value="TreeGrafter"/>
</dbReference>
<dbReference type="Proteomes" id="UP000600865">
    <property type="component" value="Unassembled WGS sequence"/>
</dbReference>
<dbReference type="Pfam" id="PF00211">
    <property type="entry name" value="Guanylate_cyc"/>
    <property type="match status" value="1"/>
</dbReference>
<dbReference type="RefSeq" id="WP_189584698.1">
    <property type="nucleotide sequence ID" value="NZ_BMYV01000002.1"/>
</dbReference>
<name>A0A918NHZ0_9PROT</name>
<protein>
    <submittedName>
        <fullName evidence="3">Guanylate cyclase</fullName>
    </submittedName>
</protein>
<feature type="transmembrane region" description="Helical" evidence="1">
    <location>
        <begin position="418"/>
        <end position="436"/>
    </location>
</feature>
<organism evidence="3 4">
    <name type="scientific">Litorimonas cladophorae</name>
    <dbReference type="NCBI Taxonomy" id="1220491"/>
    <lineage>
        <taxon>Bacteria</taxon>
        <taxon>Pseudomonadati</taxon>
        <taxon>Pseudomonadota</taxon>
        <taxon>Alphaproteobacteria</taxon>
        <taxon>Maricaulales</taxon>
        <taxon>Robiginitomaculaceae</taxon>
    </lineage>
</organism>
<accession>A0A918NHZ0</accession>
<dbReference type="EMBL" id="BMYV01000002">
    <property type="protein sequence ID" value="GGX68871.1"/>
    <property type="molecule type" value="Genomic_DNA"/>
</dbReference>
<dbReference type="InterPro" id="IPR029787">
    <property type="entry name" value="Nucleotide_cyclase"/>
</dbReference>
<dbReference type="Gene3D" id="3.30.70.1230">
    <property type="entry name" value="Nucleotide cyclase"/>
    <property type="match status" value="1"/>
</dbReference>
<dbReference type="SUPFAM" id="SSF55073">
    <property type="entry name" value="Nucleotide cyclase"/>
    <property type="match status" value="1"/>
</dbReference>
<evidence type="ECO:0000259" key="2">
    <source>
        <dbReference type="PROSITE" id="PS50125"/>
    </source>
</evidence>
<keyword evidence="1" id="KW-1133">Transmembrane helix</keyword>
<sequence length="740" mass="82408">MAPTIVGVVVTILFLLAYMVKPQSIQRLSDLFFDQIQNQSPREYNPDTPVRIIDIDDESIRRIGQWPWPRNTVAKLNSRLGDAGAAVIAYDIIFSEADRTSPENMLQVLESNPNAQGKFPEILNLKSHDSILAESFKETRVVTGFFLLGNATADLPPPRQGFSLIGDSPAAHLESYQGALFAIPELYNAASGAGHVSFIPDGDGVVRTAPLVGRVGGRLFPSLSAEALRVVQDVPSFAIKSANASGEWDITKNKTPHMSMMRIGSFEVPTTSDGKIRVHYTTPQEARYIPAWKIMSSDPNDLDWIDKIAGHIVFIGTGAEGLKDLVTTPIKGGERPGVVVHAQIAEQIIQGDYISKPYWTHSVETVSILIFGAILALLLPHLKAARGIILILVMGNAIYFSSYFAFTKYAYLLDPVYPLLSIIVSYILITLTAFYMTESERSRIRGAFSLYLSPEMVRQVSENPELLTLGGEEREISILFLDVRAFSKISETMRPNEITEFLNRFLTPMTNILQSHEATIDKYIGDAIVAFWNAPLDDPLHQRNAARAVLEMQAKLADLNAKYRNQNEFRWPDTVRMGIGINTGVCCVGNLGSEQRFSYSMIGDAANLASRIEGLTKQYGLSNLIGYNTAKELNGFAVLEADIVSVVGRVQPETIFMLVGDEHVAREPDFKNLRDTHNEFLKAYRNSEWSRAKALCETLHDLSKTYKIFRYYDVMSERITSFSKTPPEGDWKGIYVAQNK</sequence>
<dbReference type="InterPro" id="IPR050697">
    <property type="entry name" value="Adenylyl/Guanylyl_Cyclase_3/4"/>
</dbReference>
<keyword evidence="1" id="KW-0812">Transmembrane</keyword>
<dbReference type="GO" id="GO:0004016">
    <property type="term" value="F:adenylate cyclase activity"/>
    <property type="evidence" value="ECO:0007669"/>
    <property type="project" value="UniProtKB-ARBA"/>
</dbReference>
<dbReference type="SMART" id="SM00044">
    <property type="entry name" value="CYCc"/>
    <property type="match status" value="1"/>
</dbReference>
<dbReference type="PROSITE" id="PS50125">
    <property type="entry name" value="GUANYLATE_CYCLASE_2"/>
    <property type="match status" value="1"/>
</dbReference>
<dbReference type="AlphaFoldDB" id="A0A918NHZ0"/>
<proteinExistence type="predicted"/>
<evidence type="ECO:0000313" key="4">
    <source>
        <dbReference type="Proteomes" id="UP000600865"/>
    </source>
</evidence>
<gene>
    <name evidence="3" type="ORF">GCM10011309_18420</name>
</gene>
<feature type="transmembrane region" description="Helical" evidence="1">
    <location>
        <begin position="358"/>
        <end position="380"/>
    </location>
</feature>
<evidence type="ECO:0000313" key="3">
    <source>
        <dbReference type="EMBL" id="GGX68871.1"/>
    </source>
</evidence>
<keyword evidence="1" id="KW-0472">Membrane</keyword>